<evidence type="ECO:0000259" key="8">
    <source>
        <dbReference type="PROSITE" id="PS50887"/>
    </source>
</evidence>
<sequence length="551" mass="61764">MDKAEQLHQRLAILAKGFRARLDNELPALDKQMRELPESWPAAADSLQRTRDQLHKLAGAAGTFGYPALGSKAHELEYQVRDLIEQQQCDNAARQALIEGVIELAQLRHSATTESPTAPAEPASEYVDRPRVIYVFEQDDQFAKRLRHTLESFGYQVILHSTLDELQQVLTTDKADALIFDLSGGAQSTELLENLQRLQDQRHKPLPLILISDREDFTFQLSAVRAGAQGLFPTPVDLTALENQLERCFNNLHSEPFRILLVDDDETLAQRYQAVLNSAAMRVEIVSDPRILLERMDAFLPDVILMDINMPNYSGPELAQMIRLNDSWLRVPVVYLSAETDATRQKDALFKAGDDFITKPISDNALINAVYSRAQRARLLSQALARDSLTGLLKHADIKEQIEIELERACRTRRPVSIAMIDIDHFKSVNDQYGHAVGDNVIRALANLLRQRLRKIDRLGRYGGEEFVAVLPDCHAEDAKRILDEIRVAFNELQFSASNGLFHCSFSAGVSACQAPLWETSGQLASADARLYLAKSQGRNCIVSTADTTQV</sequence>
<dbReference type="RefSeq" id="WP_090273414.1">
    <property type="nucleotide sequence ID" value="NZ_LT629748.1"/>
</dbReference>
<evidence type="ECO:0000256" key="5">
    <source>
        <dbReference type="ARBA" id="ARBA00034247"/>
    </source>
</evidence>
<dbReference type="GO" id="GO:1902201">
    <property type="term" value="P:negative regulation of bacterial-type flagellum-dependent cell motility"/>
    <property type="evidence" value="ECO:0007669"/>
    <property type="project" value="TreeGrafter"/>
</dbReference>
<protein>
    <recommendedName>
        <fullName evidence="3">diguanylate cyclase</fullName>
        <ecNumber evidence="3">2.7.7.65</ecNumber>
    </recommendedName>
</protein>
<dbReference type="Pfam" id="PF01627">
    <property type="entry name" value="Hpt"/>
    <property type="match status" value="1"/>
</dbReference>
<dbReference type="GO" id="GO:0000160">
    <property type="term" value="P:phosphorelay signal transduction system"/>
    <property type="evidence" value="ECO:0007669"/>
    <property type="project" value="UniProtKB-KW"/>
</dbReference>
<evidence type="ECO:0000259" key="7">
    <source>
        <dbReference type="PROSITE" id="PS50110"/>
    </source>
</evidence>
<evidence type="ECO:0000256" key="1">
    <source>
        <dbReference type="ARBA" id="ARBA00001946"/>
    </source>
</evidence>
<reference evidence="10" key="1">
    <citation type="submission" date="2016-10" db="EMBL/GenBank/DDBJ databases">
        <authorList>
            <person name="Varghese N."/>
            <person name="Submissions S."/>
        </authorList>
    </citation>
    <scope>NUCLEOTIDE SEQUENCE [LARGE SCALE GENOMIC DNA]</scope>
    <source>
        <strain evidence="10">2SM5</strain>
    </source>
</reference>
<dbReference type="SUPFAM" id="SSF52172">
    <property type="entry name" value="CheY-like"/>
    <property type="match status" value="2"/>
</dbReference>
<dbReference type="Pfam" id="PF00990">
    <property type="entry name" value="GGDEF"/>
    <property type="match status" value="1"/>
</dbReference>
<dbReference type="PROSITE" id="PS50887">
    <property type="entry name" value="GGDEF"/>
    <property type="match status" value="1"/>
</dbReference>
<comment type="cofactor">
    <cofactor evidence="1">
        <name>Mg(2+)</name>
        <dbReference type="ChEBI" id="CHEBI:18420"/>
    </cofactor>
</comment>
<evidence type="ECO:0000256" key="2">
    <source>
        <dbReference type="ARBA" id="ARBA00004533"/>
    </source>
</evidence>
<dbReference type="SMART" id="SM00267">
    <property type="entry name" value="GGDEF"/>
    <property type="match status" value="1"/>
</dbReference>
<dbReference type="GO" id="GO:0052621">
    <property type="term" value="F:diguanylate cyclase activity"/>
    <property type="evidence" value="ECO:0007669"/>
    <property type="project" value="UniProtKB-EC"/>
</dbReference>
<dbReference type="OrthoDB" id="9812260at2"/>
<dbReference type="PROSITE" id="PS50110">
    <property type="entry name" value="RESPONSE_REGULATORY"/>
    <property type="match status" value="2"/>
</dbReference>
<evidence type="ECO:0000256" key="3">
    <source>
        <dbReference type="ARBA" id="ARBA00012528"/>
    </source>
</evidence>
<feature type="modified residue" description="4-aspartylphosphate" evidence="6">
    <location>
        <position position="307"/>
    </location>
</feature>
<dbReference type="Gene3D" id="3.30.70.270">
    <property type="match status" value="1"/>
</dbReference>
<dbReference type="FunFam" id="3.30.70.270:FF:000001">
    <property type="entry name" value="Diguanylate cyclase domain protein"/>
    <property type="match status" value="1"/>
</dbReference>
<feature type="domain" description="Response regulatory" evidence="7">
    <location>
        <begin position="258"/>
        <end position="374"/>
    </location>
</feature>
<dbReference type="GO" id="GO:0005886">
    <property type="term" value="C:plasma membrane"/>
    <property type="evidence" value="ECO:0007669"/>
    <property type="project" value="UniProtKB-SubCell"/>
</dbReference>
<dbReference type="Gene3D" id="3.40.50.2300">
    <property type="match status" value="2"/>
</dbReference>
<comment type="subcellular location">
    <subcellularLocation>
        <location evidence="2">Cell inner membrane</location>
    </subcellularLocation>
</comment>
<dbReference type="EC" id="2.7.7.65" evidence="3"/>
<dbReference type="InterPro" id="IPR000160">
    <property type="entry name" value="GGDEF_dom"/>
</dbReference>
<evidence type="ECO:0000313" key="10">
    <source>
        <dbReference type="Proteomes" id="UP000243426"/>
    </source>
</evidence>
<dbReference type="CDD" id="cd00088">
    <property type="entry name" value="HPT"/>
    <property type="match status" value="1"/>
</dbReference>
<dbReference type="Gene3D" id="1.20.120.160">
    <property type="entry name" value="HPT domain"/>
    <property type="match status" value="1"/>
</dbReference>
<dbReference type="CDD" id="cd00156">
    <property type="entry name" value="REC"/>
    <property type="match status" value="2"/>
</dbReference>
<feature type="domain" description="Response regulatory" evidence="7">
    <location>
        <begin position="132"/>
        <end position="249"/>
    </location>
</feature>
<dbReference type="NCBIfam" id="TIGR00254">
    <property type="entry name" value="GGDEF"/>
    <property type="match status" value="1"/>
</dbReference>
<dbReference type="SUPFAM" id="SSF47226">
    <property type="entry name" value="Histidine-containing phosphotransfer domain, HPT domain"/>
    <property type="match status" value="1"/>
</dbReference>
<dbReference type="STRING" id="797277.SAMN05216198_2285"/>
<keyword evidence="10" id="KW-1185">Reference proteome</keyword>
<dbReference type="SUPFAM" id="SSF55073">
    <property type="entry name" value="Nucleotide cyclase"/>
    <property type="match status" value="1"/>
</dbReference>
<dbReference type="PANTHER" id="PTHR45138">
    <property type="entry name" value="REGULATORY COMPONENTS OF SENSORY TRANSDUCTION SYSTEM"/>
    <property type="match status" value="1"/>
</dbReference>
<dbReference type="InterPro" id="IPR029787">
    <property type="entry name" value="Nucleotide_cyclase"/>
</dbReference>
<feature type="modified residue" description="4-aspartylphosphate" evidence="6">
    <location>
        <position position="181"/>
    </location>
</feature>
<dbReference type="InterPro" id="IPR050469">
    <property type="entry name" value="Diguanylate_Cyclase"/>
</dbReference>
<gene>
    <name evidence="9" type="ORF">SAMN05216198_2285</name>
</gene>
<evidence type="ECO:0000313" key="9">
    <source>
        <dbReference type="EMBL" id="SDS58653.1"/>
    </source>
</evidence>
<dbReference type="AlphaFoldDB" id="A0A1H1TEK3"/>
<dbReference type="InterPro" id="IPR001789">
    <property type="entry name" value="Sig_transdc_resp-reg_receiver"/>
</dbReference>
<dbReference type="InterPro" id="IPR011006">
    <property type="entry name" value="CheY-like_superfamily"/>
</dbReference>
<dbReference type="InterPro" id="IPR043128">
    <property type="entry name" value="Rev_trsase/Diguanyl_cyclase"/>
</dbReference>
<dbReference type="CDD" id="cd01949">
    <property type="entry name" value="GGDEF"/>
    <property type="match status" value="1"/>
</dbReference>
<dbReference type="Pfam" id="PF00072">
    <property type="entry name" value="Response_reg"/>
    <property type="match status" value="1"/>
</dbReference>
<accession>A0A1H1TEK3</accession>
<feature type="domain" description="GGDEF" evidence="8">
    <location>
        <begin position="414"/>
        <end position="547"/>
    </location>
</feature>
<keyword evidence="6" id="KW-0597">Phosphoprotein</keyword>
<dbReference type="PANTHER" id="PTHR45138:SF9">
    <property type="entry name" value="DIGUANYLATE CYCLASE DGCM-RELATED"/>
    <property type="match status" value="1"/>
</dbReference>
<proteinExistence type="predicted"/>
<evidence type="ECO:0000256" key="4">
    <source>
        <dbReference type="ARBA" id="ARBA00023012"/>
    </source>
</evidence>
<organism evidence="9 10">
    <name type="scientific">Halopseudomonas litoralis</name>
    <dbReference type="NCBI Taxonomy" id="797277"/>
    <lineage>
        <taxon>Bacteria</taxon>
        <taxon>Pseudomonadati</taxon>
        <taxon>Pseudomonadota</taxon>
        <taxon>Gammaproteobacteria</taxon>
        <taxon>Pseudomonadales</taxon>
        <taxon>Pseudomonadaceae</taxon>
        <taxon>Halopseudomonas</taxon>
    </lineage>
</organism>
<dbReference type="GO" id="GO:0043709">
    <property type="term" value="P:cell adhesion involved in single-species biofilm formation"/>
    <property type="evidence" value="ECO:0007669"/>
    <property type="project" value="TreeGrafter"/>
</dbReference>
<keyword evidence="4" id="KW-0902">Two-component regulatory system</keyword>
<evidence type="ECO:0000256" key="6">
    <source>
        <dbReference type="PROSITE-ProRule" id="PRU00169"/>
    </source>
</evidence>
<name>A0A1H1TEK3_9GAMM</name>
<dbReference type="SMART" id="SM00448">
    <property type="entry name" value="REC"/>
    <property type="match status" value="2"/>
</dbReference>
<dbReference type="InterPro" id="IPR008207">
    <property type="entry name" value="Sig_transdc_His_kin_Hpt_dom"/>
</dbReference>
<dbReference type="InterPro" id="IPR036641">
    <property type="entry name" value="HPT_dom_sf"/>
</dbReference>
<dbReference type="GO" id="GO:0004672">
    <property type="term" value="F:protein kinase activity"/>
    <property type="evidence" value="ECO:0007669"/>
    <property type="project" value="UniProtKB-ARBA"/>
</dbReference>
<dbReference type="EMBL" id="LT629748">
    <property type="protein sequence ID" value="SDS58653.1"/>
    <property type="molecule type" value="Genomic_DNA"/>
</dbReference>
<comment type="catalytic activity">
    <reaction evidence="5">
        <text>2 GTP = 3',3'-c-di-GMP + 2 diphosphate</text>
        <dbReference type="Rhea" id="RHEA:24898"/>
        <dbReference type="ChEBI" id="CHEBI:33019"/>
        <dbReference type="ChEBI" id="CHEBI:37565"/>
        <dbReference type="ChEBI" id="CHEBI:58805"/>
        <dbReference type="EC" id="2.7.7.65"/>
    </reaction>
</comment>
<dbReference type="Proteomes" id="UP000243426">
    <property type="component" value="Chromosome I"/>
</dbReference>